<organism evidence="1 2">
    <name type="scientific">Methylophilus aquaticus</name>
    <dbReference type="NCBI Taxonomy" id="1971610"/>
    <lineage>
        <taxon>Bacteria</taxon>
        <taxon>Pseudomonadati</taxon>
        <taxon>Pseudomonadota</taxon>
        <taxon>Betaproteobacteria</taxon>
        <taxon>Nitrosomonadales</taxon>
        <taxon>Methylophilaceae</taxon>
        <taxon>Methylophilus</taxon>
    </lineage>
</organism>
<proteinExistence type="predicted"/>
<dbReference type="Proteomes" id="UP001225906">
    <property type="component" value="Unassembled WGS sequence"/>
</dbReference>
<evidence type="ECO:0000313" key="2">
    <source>
        <dbReference type="Proteomes" id="UP001225906"/>
    </source>
</evidence>
<name>A0ABT9JWP0_9PROT</name>
<sequence>MMMQFKKILAYLWASPTTLVGVALAMPLLLTGAKIRCVQGAFEIYDGWLLRCLTQAGGFAAMTLGHIVIGVSADCLHTLRCHEHVHVRQAERWGILFIPAYVLAGCWQSLCGRHAYYDNPFEREAFAADEEMQSHDG</sequence>
<comment type="caution">
    <text evidence="1">The sequence shown here is derived from an EMBL/GenBank/DDBJ whole genome shotgun (WGS) entry which is preliminary data.</text>
</comment>
<accession>A0ABT9JWP0</accession>
<evidence type="ECO:0000313" key="1">
    <source>
        <dbReference type="EMBL" id="MDP8568465.1"/>
    </source>
</evidence>
<gene>
    <name evidence="1" type="ORF">Q9291_11455</name>
</gene>
<reference evidence="2" key="1">
    <citation type="journal article" date="2019" name="Int. J. Syst. Evol. Microbiol.">
        <title>The Global Catalogue of Microorganisms (GCM) 10K type strain sequencing project: providing services to taxonomists for standard genome sequencing and annotation.</title>
        <authorList>
            <consortium name="The Broad Institute Genomics Platform"/>
            <consortium name="The Broad Institute Genome Sequencing Center for Infectious Disease"/>
            <person name="Wu L."/>
            <person name="Ma J."/>
        </authorList>
    </citation>
    <scope>NUCLEOTIDE SEQUENCE [LARGE SCALE GENOMIC DNA]</scope>
    <source>
        <strain evidence="2">VKM B-3159</strain>
    </source>
</reference>
<dbReference type="RefSeq" id="WP_306390185.1">
    <property type="nucleotide sequence ID" value="NZ_JAVCAP010000022.1"/>
</dbReference>
<keyword evidence="2" id="KW-1185">Reference proteome</keyword>
<evidence type="ECO:0008006" key="3">
    <source>
        <dbReference type="Google" id="ProtNLM"/>
    </source>
</evidence>
<protein>
    <recommendedName>
        <fullName evidence="3">Signal peptide prediction</fullName>
    </recommendedName>
</protein>
<dbReference type="EMBL" id="JAVCAP010000022">
    <property type="protein sequence ID" value="MDP8568465.1"/>
    <property type="molecule type" value="Genomic_DNA"/>
</dbReference>